<dbReference type="GO" id="GO:0005737">
    <property type="term" value="C:cytoplasm"/>
    <property type="evidence" value="ECO:0007669"/>
    <property type="project" value="UniProtKB-SubCell"/>
</dbReference>
<dbReference type="GO" id="GO:0005634">
    <property type="term" value="C:nucleus"/>
    <property type="evidence" value="ECO:0007669"/>
    <property type="project" value="TreeGrafter"/>
</dbReference>
<reference evidence="3" key="1">
    <citation type="submission" date="2020-08" db="EMBL/GenBank/DDBJ databases">
        <title>Multicomponent nature underlies the extraordinary mechanical properties of spider dragline silk.</title>
        <authorList>
            <person name="Kono N."/>
            <person name="Nakamura H."/>
            <person name="Mori M."/>
            <person name="Yoshida Y."/>
            <person name="Ohtoshi R."/>
            <person name="Malay A.D."/>
            <person name="Moran D.A.P."/>
            <person name="Tomita M."/>
            <person name="Numata K."/>
            <person name="Arakawa K."/>
        </authorList>
    </citation>
    <scope>NUCLEOTIDE SEQUENCE</scope>
</reference>
<dbReference type="GO" id="GO:0006974">
    <property type="term" value="P:DNA damage response"/>
    <property type="evidence" value="ECO:0007669"/>
    <property type="project" value="InterPro"/>
</dbReference>
<keyword evidence="4" id="KW-1185">Reference proteome</keyword>
<accession>A0A8X6P3P2</accession>
<dbReference type="PANTHER" id="PTHR21331">
    <property type="entry name" value="BRCA1-ASSOCIATED ATM ACTIVATOR 1"/>
    <property type="match status" value="1"/>
</dbReference>
<proteinExistence type="predicted"/>
<comment type="caution">
    <text evidence="3">The sequence shown here is derived from an EMBL/GenBank/DDBJ whole genome shotgun (WGS) entry which is preliminary data.</text>
</comment>
<protein>
    <recommendedName>
        <fullName evidence="5">BRCA1-associated ATM activator 1</fullName>
    </recommendedName>
</protein>
<dbReference type="SUPFAM" id="SSF48371">
    <property type="entry name" value="ARM repeat"/>
    <property type="match status" value="1"/>
</dbReference>
<evidence type="ECO:0000256" key="1">
    <source>
        <dbReference type="ARBA" id="ARBA00004496"/>
    </source>
</evidence>
<sequence length="867" mass="98350">MSSKEVYESLNKVFDLMLDGKFRDDMDDSLLQKLLTVLANKFSSYNFRHKHSRNEDLSIVKNFILNTQALQFAEKAILSLTSKSTELSVSILSFALELIGMVFSYQDIFISHEDSKILKEFSNAVHKMSVLTCPLSIQLSILHCLTDLIKHPKGILWLNDQDLIHFAFSCFSSSSYYVRREACSFFERALFMWESSEISTLSMEEQSTLDNILGNIVSNLIAEIKVDDLVRDDNKDFCFLTLKHCFKISNVRQLIDTSSDLKLQLLNYFQCLKTEESVNLKTLEFIAAVFSSDGASEFFARDILNSLISHSMFSSAITLLGLILSVSKRYTPVSRKHIQLLIMPLQILSGSFSFREEDDIFALALIKVYGSMTKAIEVRSDCIKIIISCLLSLAQVTEFMDSEALETMVVSIRIVATGPTSFQDHPMSYLCLENRKICLALIELFSIILKEKVYPNLKLQNKLDLLNCLLHYIEKPCDCNICAEALKLLSNMIALNDKDCVSLPDELKEKTADLLCKKLMDKAESIVIETLSVVGAIINRDGNQFWKEIILKKNIHQIVWEMGVDGIQTEMLKAASLRTNFQVCKMPYFWEDIKSAKRVNEVDVLNILIHYYHVYSCFVQIESLNCISELLADDKLPESCLDSVFTVLLKAMQSLDMEHKITALDTWSGLIKSSKFFPETMHSVDNLLNAVCNSGFAAALVLAIEDYNKSVQYKAAEILKKFQEILLQMGYTKDFVALDDVEELVPVKINHVEEFCFSPISKEEKDAAIENVMNITTAEQIAMLTLASSSPLSDNSLEDNILQVEKLSYPVNSFLKCVWSDKVNHLLSEPDSSQDLFSEYTVSLLDDIIASEITEIRRPLDDVPDCY</sequence>
<dbReference type="PANTHER" id="PTHR21331:SF2">
    <property type="entry name" value="BRCA1-ASSOCIATED ATM ACTIVATOR 1"/>
    <property type="match status" value="1"/>
</dbReference>
<dbReference type="Proteomes" id="UP000887013">
    <property type="component" value="Unassembled WGS sequence"/>
</dbReference>
<dbReference type="InterPro" id="IPR016024">
    <property type="entry name" value="ARM-type_fold"/>
</dbReference>
<dbReference type="AlphaFoldDB" id="A0A8X6P3P2"/>
<comment type="subcellular location">
    <subcellularLocation>
        <location evidence="1">Cytoplasm</location>
    </subcellularLocation>
</comment>
<evidence type="ECO:0000313" key="3">
    <source>
        <dbReference type="EMBL" id="GFT46523.1"/>
    </source>
</evidence>
<gene>
    <name evidence="3" type="primary">AVEN_202853_1</name>
    <name evidence="3" type="ORF">NPIL_600452</name>
</gene>
<keyword evidence="2" id="KW-0963">Cytoplasm</keyword>
<evidence type="ECO:0008006" key="5">
    <source>
        <dbReference type="Google" id="ProtNLM"/>
    </source>
</evidence>
<dbReference type="EMBL" id="BMAW01015988">
    <property type="protein sequence ID" value="GFT46523.1"/>
    <property type="molecule type" value="Genomic_DNA"/>
</dbReference>
<dbReference type="InterPro" id="IPR038904">
    <property type="entry name" value="BRAT1"/>
</dbReference>
<name>A0A8X6P3P2_NEPPI</name>
<evidence type="ECO:0000313" key="4">
    <source>
        <dbReference type="Proteomes" id="UP000887013"/>
    </source>
</evidence>
<organism evidence="3 4">
    <name type="scientific">Nephila pilipes</name>
    <name type="common">Giant wood spider</name>
    <name type="synonym">Nephila maculata</name>
    <dbReference type="NCBI Taxonomy" id="299642"/>
    <lineage>
        <taxon>Eukaryota</taxon>
        <taxon>Metazoa</taxon>
        <taxon>Ecdysozoa</taxon>
        <taxon>Arthropoda</taxon>
        <taxon>Chelicerata</taxon>
        <taxon>Arachnida</taxon>
        <taxon>Araneae</taxon>
        <taxon>Araneomorphae</taxon>
        <taxon>Entelegynae</taxon>
        <taxon>Araneoidea</taxon>
        <taxon>Nephilidae</taxon>
        <taxon>Nephila</taxon>
    </lineage>
</organism>
<evidence type="ECO:0000256" key="2">
    <source>
        <dbReference type="ARBA" id="ARBA00022490"/>
    </source>
</evidence>
<dbReference type="GO" id="GO:0008283">
    <property type="term" value="P:cell population proliferation"/>
    <property type="evidence" value="ECO:0007669"/>
    <property type="project" value="InterPro"/>
</dbReference>
<dbReference type="OrthoDB" id="10057956at2759"/>